<evidence type="ECO:0000256" key="2">
    <source>
        <dbReference type="ARBA" id="ARBA00004651"/>
    </source>
</evidence>
<dbReference type="KEGG" id="epo:Epro_0127"/>
<dbReference type="Pfam" id="PF02163">
    <property type="entry name" value="Peptidase_M50"/>
    <property type="match status" value="1"/>
</dbReference>
<dbReference type="GO" id="GO:0006508">
    <property type="term" value="P:proteolysis"/>
    <property type="evidence" value="ECO:0007669"/>
    <property type="project" value="UniProtKB-KW"/>
</dbReference>
<evidence type="ECO:0000256" key="6">
    <source>
        <dbReference type="ARBA" id="ARBA00022692"/>
    </source>
</evidence>
<evidence type="ECO:0000256" key="9">
    <source>
        <dbReference type="ARBA" id="ARBA00022833"/>
    </source>
</evidence>
<dbReference type="CDD" id="cd06158">
    <property type="entry name" value="S2P-M50_like_1"/>
    <property type="match status" value="1"/>
</dbReference>
<keyword evidence="7" id="KW-0479">Metal-binding</keyword>
<keyword evidence="6 13" id="KW-0812">Transmembrane</keyword>
<sequence length="216" mass="23907">MDFLVIFIYVVVILFSVIIHEVAHGLAAYWRGDDTAKLAGRLTLNPIVHIDLFGSIILPAMLILLHTPIFFAWAKPVPFNPVKLKNPKTDIPLVSAAGPLSNIFLAVLSGLIIRIVNAFPELFAGFASSITEFFGLMLMINIVLPVINLIPVPPLDGSKVVTYFMPREIAVRYMNINPYLGLLVLFVLLYSGAVWKIIAPLINFCVTILSGQPLYY</sequence>
<feature type="domain" description="Peptidase M50" evidence="14">
    <location>
        <begin position="9"/>
        <end position="187"/>
    </location>
</feature>
<comment type="subcellular location">
    <subcellularLocation>
        <location evidence="2">Cell membrane</location>
        <topology evidence="2">Multi-pass membrane protein</topology>
    </subcellularLocation>
</comment>
<evidence type="ECO:0000256" key="11">
    <source>
        <dbReference type="ARBA" id="ARBA00023049"/>
    </source>
</evidence>
<feature type="transmembrane region" description="Helical" evidence="13">
    <location>
        <begin position="170"/>
        <end position="190"/>
    </location>
</feature>
<feature type="transmembrane region" description="Helical" evidence="13">
    <location>
        <begin position="50"/>
        <end position="73"/>
    </location>
</feature>
<gene>
    <name evidence="15" type="ORF">Epro_0127</name>
</gene>
<evidence type="ECO:0000256" key="3">
    <source>
        <dbReference type="ARBA" id="ARBA00007931"/>
    </source>
</evidence>
<evidence type="ECO:0000256" key="1">
    <source>
        <dbReference type="ARBA" id="ARBA00001947"/>
    </source>
</evidence>
<evidence type="ECO:0000256" key="13">
    <source>
        <dbReference type="SAM" id="Phobius"/>
    </source>
</evidence>
<comment type="similarity">
    <text evidence="3">Belongs to the peptidase M50B family.</text>
</comment>
<evidence type="ECO:0000256" key="7">
    <source>
        <dbReference type="ARBA" id="ARBA00022723"/>
    </source>
</evidence>
<dbReference type="RefSeq" id="WP_052569651.1">
    <property type="nucleotide sequence ID" value="NZ_CP009498.1"/>
</dbReference>
<keyword evidence="10 13" id="KW-1133">Transmembrane helix</keyword>
<dbReference type="PANTHER" id="PTHR35864">
    <property type="entry name" value="ZINC METALLOPROTEASE MJ0611-RELATED"/>
    <property type="match status" value="1"/>
</dbReference>
<keyword evidence="9" id="KW-0862">Zinc</keyword>
<evidence type="ECO:0000256" key="5">
    <source>
        <dbReference type="ARBA" id="ARBA00022670"/>
    </source>
</evidence>
<feature type="transmembrane region" description="Helical" evidence="13">
    <location>
        <begin position="123"/>
        <end position="150"/>
    </location>
</feature>
<keyword evidence="16" id="KW-1185">Reference proteome</keyword>
<keyword evidence="11" id="KW-0482">Metalloprotease</keyword>
<organism evidence="15 16">
    <name type="scientific">Endomicrobium proavitum</name>
    <dbReference type="NCBI Taxonomy" id="1408281"/>
    <lineage>
        <taxon>Bacteria</taxon>
        <taxon>Pseudomonadati</taxon>
        <taxon>Elusimicrobiota</taxon>
        <taxon>Endomicrobiia</taxon>
        <taxon>Endomicrobiales</taxon>
        <taxon>Endomicrobiaceae</taxon>
        <taxon>Endomicrobium</taxon>
    </lineage>
</organism>
<feature type="transmembrane region" description="Helical" evidence="13">
    <location>
        <begin position="6"/>
        <end position="30"/>
    </location>
</feature>
<protein>
    <submittedName>
        <fullName evidence="15">Peptidase M50</fullName>
    </submittedName>
</protein>
<dbReference type="GO" id="GO:0008237">
    <property type="term" value="F:metallopeptidase activity"/>
    <property type="evidence" value="ECO:0007669"/>
    <property type="project" value="UniProtKB-KW"/>
</dbReference>
<keyword evidence="4" id="KW-1003">Cell membrane</keyword>
<dbReference type="InterPro" id="IPR044537">
    <property type="entry name" value="Rip2-like"/>
</dbReference>
<dbReference type="STRING" id="1408281.Epro_0127"/>
<accession>A0A0G3WFW5</accession>
<evidence type="ECO:0000313" key="15">
    <source>
        <dbReference type="EMBL" id="AKL97506.1"/>
    </source>
</evidence>
<dbReference type="AlphaFoldDB" id="A0A0G3WFW5"/>
<evidence type="ECO:0000256" key="4">
    <source>
        <dbReference type="ARBA" id="ARBA00022475"/>
    </source>
</evidence>
<keyword evidence="12 13" id="KW-0472">Membrane</keyword>
<dbReference type="GO" id="GO:0005886">
    <property type="term" value="C:plasma membrane"/>
    <property type="evidence" value="ECO:0007669"/>
    <property type="project" value="UniProtKB-SubCell"/>
</dbReference>
<keyword evidence="5" id="KW-0645">Protease</keyword>
<evidence type="ECO:0000256" key="10">
    <source>
        <dbReference type="ARBA" id="ARBA00022989"/>
    </source>
</evidence>
<dbReference type="EMBL" id="CP009498">
    <property type="protein sequence ID" value="AKL97506.1"/>
    <property type="molecule type" value="Genomic_DNA"/>
</dbReference>
<evidence type="ECO:0000256" key="12">
    <source>
        <dbReference type="ARBA" id="ARBA00023136"/>
    </source>
</evidence>
<reference evidence="15 16" key="1">
    <citation type="submission" date="2014-09" db="EMBL/GenBank/DDBJ databases">
        <title>Complete genome sequence of Endomicrobium proavitum.</title>
        <authorList>
            <person name="Zheng H."/>
        </authorList>
    </citation>
    <scope>NUCLEOTIDE SEQUENCE [LARGE SCALE GENOMIC DNA]</scope>
    <source>
        <strain evidence="15 16">Rsa215</strain>
    </source>
</reference>
<dbReference type="InterPro" id="IPR008915">
    <property type="entry name" value="Peptidase_M50"/>
</dbReference>
<comment type="cofactor">
    <cofactor evidence="1">
        <name>Zn(2+)</name>
        <dbReference type="ChEBI" id="CHEBI:29105"/>
    </cofactor>
</comment>
<evidence type="ECO:0000259" key="14">
    <source>
        <dbReference type="Pfam" id="PF02163"/>
    </source>
</evidence>
<dbReference type="InterPro" id="IPR052348">
    <property type="entry name" value="Metallopeptidase_M50B"/>
</dbReference>
<feature type="transmembrane region" description="Helical" evidence="13">
    <location>
        <begin position="93"/>
        <end position="116"/>
    </location>
</feature>
<dbReference type="GO" id="GO:0046872">
    <property type="term" value="F:metal ion binding"/>
    <property type="evidence" value="ECO:0007669"/>
    <property type="project" value="UniProtKB-KW"/>
</dbReference>
<evidence type="ECO:0000313" key="16">
    <source>
        <dbReference type="Proteomes" id="UP000035337"/>
    </source>
</evidence>
<name>A0A0G3WFW5_9BACT</name>
<keyword evidence="8" id="KW-0378">Hydrolase</keyword>
<evidence type="ECO:0000256" key="8">
    <source>
        <dbReference type="ARBA" id="ARBA00022801"/>
    </source>
</evidence>
<dbReference type="Proteomes" id="UP000035337">
    <property type="component" value="Chromosome"/>
</dbReference>
<dbReference type="PANTHER" id="PTHR35864:SF1">
    <property type="entry name" value="ZINC METALLOPROTEASE YWHC-RELATED"/>
    <property type="match status" value="1"/>
</dbReference>
<proteinExistence type="inferred from homology"/>
<dbReference type="OrthoDB" id="9800627at2"/>